<feature type="domain" description="Pseudouridine synthase I TruA alpha/beta" evidence="8">
    <location>
        <begin position="143"/>
        <end position="244"/>
    </location>
</feature>
<dbReference type="Gene3D" id="3.30.70.580">
    <property type="entry name" value="Pseudouridine synthase I, catalytic domain, N-terminal subdomain"/>
    <property type="match status" value="1"/>
</dbReference>
<dbReference type="GO" id="GO:0160147">
    <property type="term" value="F:tRNA pseudouridine(38-40) synthase activity"/>
    <property type="evidence" value="ECO:0007669"/>
    <property type="project" value="UniProtKB-EC"/>
</dbReference>
<keyword evidence="9" id="KW-0456">Lyase</keyword>
<dbReference type="InterPro" id="IPR020095">
    <property type="entry name" value="PsdUridine_synth_TruA_C"/>
</dbReference>
<dbReference type="GO" id="GO:0016829">
    <property type="term" value="F:lyase activity"/>
    <property type="evidence" value="ECO:0007669"/>
    <property type="project" value="UniProtKB-KW"/>
</dbReference>
<evidence type="ECO:0000256" key="7">
    <source>
        <dbReference type="RuleBase" id="RU003792"/>
    </source>
</evidence>
<proteinExistence type="inferred from homology"/>
<evidence type="ECO:0000259" key="8">
    <source>
        <dbReference type="Pfam" id="PF01416"/>
    </source>
</evidence>
<sequence>MRIALAIEYDGYHFCGWQTQPEGCGVQNRLEQALSTMAGHEVGIIAAGRTDTGVHALCQVVHFDTQTERPLSAWVRGINANLPLTVRVLWAKVVPDDFHARFSARRRDYQFILYNAPVASAVMANKASWFHLPLDVEKMAEGAKFLEGEHDFSAFRASECQAKSPIRTLYQAEVNRHGDCIVFDFSGNAFLHHQVRNMVGALVYVGKGSLKPIQIQSLLAQCDRTKSPPTFSPDGLYLTGVGYEAHWGLPTTRRYIQFFSASAN</sequence>
<dbReference type="KEGG" id="mbac:BN1209_0988"/>
<dbReference type="InterPro" id="IPR020097">
    <property type="entry name" value="PsdUridine_synth_TruA_a/b_dom"/>
</dbReference>
<gene>
    <name evidence="4 9" type="primary">truA</name>
    <name evidence="9" type="ORF">BN1209_0988</name>
</gene>
<keyword evidence="10" id="KW-1185">Reference proteome</keyword>
<feature type="active site" description="Nucleophile" evidence="4 5">
    <location>
        <position position="51"/>
    </location>
</feature>
<dbReference type="InterPro" id="IPR001406">
    <property type="entry name" value="PsdUridine_synth_TruA"/>
</dbReference>
<evidence type="ECO:0000256" key="5">
    <source>
        <dbReference type="PIRSR" id="PIRSR001430-1"/>
    </source>
</evidence>
<evidence type="ECO:0000256" key="4">
    <source>
        <dbReference type="HAMAP-Rule" id="MF_00171"/>
    </source>
</evidence>
<dbReference type="GO" id="GO:0003723">
    <property type="term" value="F:RNA binding"/>
    <property type="evidence" value="ECO:0007669"/>
    <property type="project" value="InterPro"/>
</dbReference>
<accession>A0A0B7IUT8</accession>
<comment type="catalytic activity">
    <reaction evidence="4 7">
        <text>uridine(38/39/40) in tRNA = pseudouridine(38/39/40) in tRNA</text>
        <dbReference type="Rhea" id="RHEA:22376"/>
        <dbReference type="Rhea" id="RHEA-COMP:10085"/>
        <dbReference type="Rhea" id="RHEA-COMP:10087"/>
        <dbReference type="ChEBI" id="CHEBI:65314"/>
        <dbReference type="ChEBI" id="CHEBI:65315"/>
        <dbReference type="EC" id="5.4.99.12"/>
    </reaction>
</comment>
<dbReference type="SUPFAM" id="SSF55120">
    <property type="entry name" value="Pseudouridine synthase"/>
    <property type="match status" value="1"/>
</dbReference>
<dbReference type="OrthoDB" id="9811823at2"/>
<comment type="subunit">
    <text evidence="4">Homodimer.</text>
</comment>
<dbReference type="PIRSF" id="PIRSF001430">
    <property type="entry name" value="tRNA_psdUrid_synth"/>
    <property type="match status" value="1"/>
</dbReference>
<dbReference type="CDD" id="cd02570">
    <property type="entry name" value="PseudoU_synth_EcTruA"/>
    <property type="match status" value="1"/>
</dbReference>
<evidence type="ECO:0000256" key="6">
    <source>
        <dbReference type="PIRSR" id="PIRSR001430-2"/>
    </source>
</evidence>
<evidence type="ECO:0000256" key="3">
    <source>
        <dbReference type="ARBA" id="ARBA00023235"/>
    </source>
</evidence>
<comment type="function">
    <text evidence="4">Formation of pseudouridine at positions 38, 39 and 40 in the anticodon stem and loop of transfer RNAs.</text>
</comment>
<dbReference type="HAMAP" id="MF_00171">
    <property type="entry name" value="TruA"/>
    <property type="match status" value="1"/>
</dbReference>
<dbReference type="PANTHER" id="PTHR11142">
    <property type="entry name" value="PSEUDOURIDYLATE SYNTHASE"/>
    <property type="match status" value="1"/>
</dbReference>
<dbReference type="RefSeq" id="WP_045751209.1">
    <property type="nucleotide sequence ID" value="NZ_LN794158.1"/>
</dbReference>
<evidence type="ECO:0000256" key="1">
    <source>
        <dbReference type="ARBA" id="ARBA00009375"/>
    </source>
</evidence>
<dbReference type="InterPro" id="IPR020094">
    <property type="entry name" value="TruA/RsuA/RluB/E/F_N"/>
</dbReference>
<dbReference type="AlphaFoldDB" id="A0A0B7IUT8"/>
<protein>
    <recommendedName>
        <fullName evidence="4">tRNA pseudouridine synthase A</fullName>
        <ecNumber evidence="4">5.4.99.12</ecNumber>
    </recommendedName>
    <alternativeName>
        <fullName evidence="4">tRNA pseudouridine(38-40) synthase</fullName>
    </alternativeName>
    <alternativeName>
        <fullName evidence="4">tRNA pseudouridylate synthase I</fullName>
    </alternativeName>
    <alternativeName>
        <fullName evidence="4">tRNA-uridine isomerase I</fullName>
    </alternativeName>
</protein>
<keyword evidence="3 4" id="KW-0413">Isomerase</keyword>
<dbReference type="Gene3D" id="3.30.70.660">
    <property type="entry name" value="Pseudouridine synthase I, catalytic domain, C-terminal subdomain"/>
    <property type="match status" value="1"/>
</dbReference>
<feature type="domain" description="Pseudouridine synthase I TruA alpha/beta" evidence="8">
    <location>
        <begin position="6"/>
        <end position="102"/>
    </location>
</feature>
<dbReference type="PANTHER" id="PTHR11142:SF0">
    <property type="entry name" value="TRNA PSEUDOURIDINE SYNTHASE-LIKE 1"/>
    <property type="match status" value="1"/>
</dbReference>
<name>A0A0B7IUT8_9PROT</name>
<dbReference type="EC" id="5.4.99.12" evidence="4"/>
<evidence type="ECO:0000313" key="9">
    <source>
        <dbReference type="EMBL" id="CEN56030.1"/>
    </source>
</evidence>
<evidence type="ECO:0000256" key="2">
    <source>
        <dbReference type="ARBA" id="ARBA00022694"/>
    </source>
</evidence>
<dbReference type="InterPro" id="IPR020103">
    <property type="entry name" value="PsdUridine_synth_cat_dom_sf"/>
</dbReference>
<evidence type="ECO:0000313" key="10">
    <source>
        <dbReference type="Proteomes" id="UP000056322"/>
    </source>
</evidence>
<dbReference type="NCBIfam" id="TIGR00071">
    <property type="entry name" value="hisT_truA"/>
    <property type="match status" value="1"/>
</dbReference>
<organism evidence="9 10">
    <name type="scientific">Candidatus Methylopumilus turicensis</name>
    <dbReference type="NCBI Taxonomy" id="1581680"/>
    <lineage>
        <taxon>Bacteria</taxon>
        <taxon>Pseudomonadati</taxon>
        <taxon>Pseudomonadota</taxon>
        <taxon>Betaproteobacteria</taxon>
        <taxon>Nitrosomonadales</taxon>
        <taxon>Methylophilaceae</taxon>
        <taxon>Candidatus Methylopumilus</taxon>
    </lineage>
</organism>
<dbReference type="Proteomes" id="UP000056322">
    <property type="component" value="Chromosome 1"/>
</dbReference>
<dbReference type="Pfam" id="PF01416">
    <property type="entry name" value="PseudoU_synth_1"/>
    <property type="match status" value="2"/>
</dbReference>
<dbReference type="GO" id="GO:0031119">
    <property type="term" value="P:tRNA pseudouridine synthesis"/>
    <property type="evidence" value="ECO:0007669"/>
    <property type="project" value="UniProtKB-UniRule"/>
</dbReference>
<keyword evidence="2 4" id="KW-0819">tRNA processing</keyword>
<feature type="binding site" evidence="4 6">
    <location>
        <position position="109"/>
    </location>
    <ligand>
        <name>substrate</name>
    </ligand>
</feature>
<comment type="caution">
    <text evidence="4">Lacks conserved residue(s) required for the propagation of feature annotation.</text>
</comment>
<comment type="similarity">
    <text evidence="1 4 7">Belongs to the tRNA pseudouridine synthase TruA family.</text>
</comment>
<dbReference type="STRING" id="1581680.BN1209_0988"/>
<dbReference type="FunFam" id="3.30.70.580:FF:000001">
    <property type="entry name" value="tRNA pseudouridine synthase A"/>
    <property type="match status" value="1"/>
</dbReference>
<dbReference type="EMBL" id="LN794158">
    <property type="protein sequence ID" value="CEN56030.1"/>
    <property type="molecule type" value="Genomic_DNA"/>
</dbReference>
<reference evidence="10" key="1">
    <citation type="submission" date="2014-12" db="EMBL/GenBank/DDBJ databases">
        <authorList>
            <person name="Salcher M.M."/>
        </authorList>
    </citation>
    <scope>NUCLEOTIDE SEQUENCE [LARGE SCALE GENOMIC DNA]</scope>
    <source>
        <strain evidence="10">MMS-10A-171</strain>
    </source>
</reference>
<dbReference type="HOGENOM" id="CLU_014673_0_2_4"/>